<keyword evidence="1" id="KW-0812">Transmembrane</keyword>
<gene>
    <name evidence="2" type="ordered locus">Huta_1614</name>
</gene>
<evidence type="ECO:0000256" key="1">
    <source>
        <dbReference type="SAM" id="Phobius"/>
    </source>
</evidence>
<dbReference type="Proteomes" id="UP000002071">
    <property type="component" value="Chromosome"/>
</dbReference>
<organism evidence="2 3">
    <name type="scientific">Halorhabdus utahensis (strain DSM 12940 / JCM 11049 / AX-2)</name>
    <dbReference type="NCBI Taxonomy" id="519442"/>
    <lineage>
        <taxon>Archaea</taxon>
        <taxon>Methanobacteriati</taxon>
        <taxon>Methanobacteriota</taxon>
        <taxon>Stenosarchaea group</taxon>
        <taxon>Halobacteria</taxon>
        <taxon>Halobacteriales</taxon>
        <taxon>Haloarculaceae</taxon>
        <taxon>Halorhabdus</taxon>
    </lineage>
</organism>
<dbReference type="HOGENOM" id="CLU_3163042_0_0_2"/>
<evidence type="ECO:0000313" key="3">
    <source>
        <dbReference type="Proteomes" id="UP000002071"/>
    </source>
</evidence>
<proteinExistence type="predicted"/>
<reference evidence="2 3" key="1">
    <citation type="journal article" date="2009" name="Stand. Genomic Sci.">
        <title>Complete genome sequence of Halorhabdus utahensis type strain (AX-2).</title>
        <authorList>
            <person name="Anderson I."/>
            <person name="Tindall B.J."/>
            <person name="Pomrenke H."/>
            <person name="Goker M."/>
            <person name="Lapidus A."/>
            <person name="Nolan M."/>
            <person name="Copeland A."/>
            <person name="Glavina Del Rio T."/>
            <person name="Chen F."/>
            <person name="Tice H."/>
            <person name="Cheng J.F."/>
            <person name="Lucas S."/>
            <person name="Chertkov O."/>
            <person name="Bruce D."/>
            <person name="Brettin T."/>
            <person name="Detter J.C."/>
            <person name="Han C."/>
            <person name="Goodwin L."/>
            <person name="Land M."/>
            <person name="Hauser L."/>
            <person name="Chang Y.J."/>
            <person name="Jeffries C.D."/>
            <person name="Pitluck S."/>
            <person name="Pati A."/>
            <person name="Mavromatis K."/>
            <person name="Ivanova N."/>
            <person name="Ovchinnikova G."/>
            <person name="Chen A."/>
            <person name="Palaniappan K."/>
            <person name="Chain P."/>
            <person name="Rohde M."/>
            <person name="Bristow J."/>
            <person name="Eisen J.A."/>
            <person name="Markowitz V."/>
            <person name="Hugenholtz P."/>
            <person name="Kyrpides N.C."/>
            <person name="Klenk H.P."/>
        </authorList>
    </citation>
    <scope>NUCLEOTIDE SEQUENCE [LARGE SCALE GENOMIC DNA]</scope>
    <source>
        <strain evidence="3">DSM 12940 / JCM 11049 / AX-2</strain>
    </source>
</reference>
<name>C7NQ44_HALUD</name>
<evidence type="ECO:0000313" key="2">
    <source>
        <dbReference type="EMBL" id="ACV11788.1"/>
    </source>
</evidence>
<sequence length="47" mass="5416">MHDLSLVMHDLSLVMHDLSLVIGLSMSPSLSWFPCSFRIRYICLTYS</sequence>
<dbReference type="EMBL" id="CP001687">
    <property type="protein sequence ID" value="ACV11788.1"/>
    <property type="molecule type" value="Genomic_DNA"/>
</dbReference>
<keyword evidence="1" id="KW-0472">Membrane</keyword>
<keyword evidence="3" id="KW-1185">Reference proteome</keyword>
<dbReference type="KEGG" id="hut:Huta_1614"/>
<dbReference type="AlphaFoldDB" id="C7NQ44"/>
<keyword evidence="1" id="KW-1133">Transmembrane helix</keyword>
<accession>C7NQ44</accession>
<feature type="transmembrane region" description="Helical" evidence="1">
    <location>
        <begin position="20"/>
        <end position="39"/>
    </location>
</feature>
<dbReference type="STRING" id="519442.Huta_1614"/>
<protein>
    <submittedName>
        <fullName evidence="2">Uncharacterized protein</fullName>
    </submittedName>
</protein>